<dbReference type="RefSeq" id="WP_188933084.1">
    <property type="nucleotide sequence ID" value="NZ_BMJC01000003.1"/>
</dbReference>
<dbReference type="InterPro" id="IPR036610">
    <property type="entry name" value="PEBP-like_sf"/>
</dbReference>
<dbReference type="PANTHER" id="PTHR30289">
    <property type="entry name" value="UNCHARACTERIZED PROTEIN YBCL-RELATED"/>
    <property type="match status" value="1"/>
</dbReference>
<reference evidence="2" key="1">
    <citation type="journal article" date="2014" name="Int. J. Syst. Evol. Microbiol.">
        <title>Complete genome sequence of Corynebacterium casei LMG S-19264T (=DSM 44701T), isolated from a smear-ripened cheese.</title>
        <authorList>
            <consortium name="US DOE Joint Genome Institute (JGI-PGF)"/>
            <person name="Walter F."/>
            <person name="Albersmeier A."/>
            <person name="Kalinowski J."/>
            <person name="Ruckert C."/>
        </authorList>
    </citation>
    <scope>NUCLEOTIDE SEQUENCE</scope>
    <source>
        <strain evidence="2">CGMCC 1.15448</strain>
    </source>
</reference>
<sequence length="180" mass="19028">MQKLISFVLLAVLAGGSVSAQTFTLKSNDVGGQATNRQMASSFGCHGENVSPELHWENIPAGTQAFAVTIYDKDAPTGSGFWHWTIFNIPASVTSLKSDAGNVAKRLTPEGAIQLNNDGGQPGYIGACPPPGPIHEYLITVYALKSKLPLDKTAGAALAGFYINANTIEKASIVFYAQNK</sequence>
<feature type="chain" id="PRO_5035256448" evidence="1">
    <location>
        <begin position="21"/>
        <end position="180"/>
    </location>
</feature>
<name>A0A8J2UE22_9BACT</name>
<dbReference type="EMBL" id="BMJC01000003">
    <property type="protein sequence ID" value="GGB04822.1"/>
    <property type="molecule type" value="Genomic_DNA"/>
</dbReference>
<evidence type="ECO:0000313" key="3">
    <source>
        <dbReference type="Proteomes" id="UP000607559"/>
    </source>
</evidence>
<keyword evidence="1" id="KW-0732">Signal</keyword>
<accession>A0A8J2UE22</accession>
<feature type="signal peptide" evidence="1">
    <location>
        <begin position="1"/>
        <end position="20"/>
    </location>
</feature>
<dbReference type="Gene3D" id="3.90.280.10">
    <property type="entry name" value="PEBP-like"/>
    <property type="match status" value="1"/>
</dbReference>
<proteinExistence type="predicted"/>
<dbReference type="SUPFAM" id="SSF49777">
    <property type="entry name" value="PEBP-like"/>
    <property type="match status" value="1"/>
</dbReference>
<evidence type="ECO:0000313" key="2">
    <source>
        <dbReference type="EMBL" id="GGB04822.1"/>
    </source>
</evidence>
<evidence type="ECO:0000256" key="1">
    <source>
        <dbReference type="SAM" id="SignalP"/>
    </source>
</evidence>
<gene>
    <name evidence="2" type="primary">ybcL</name>
    <name evidence="2" type="ORF">GCM10011511_30190</name>
</gene>
<dbReference type="AlphaFoldDB" id="A0A8J2UE22"/>
<dbReference type="Proteomes" id="UP000607559">
    <property type="component" value="Unassembled WGS sequence"/>
</dbReference>
<organism evidence="2 3">
    <name type="scientific">Puia dinghuensis</name>
    <dbReference type="NCBI Taxonomy" id="1792502"/>
    <lineage>
        <taxon>Bacteria</taxon>
        <taxon>Pseudomonadati</taxon>
        <taxon>Bacteroidota</taxon>
        <taxon>Chitinophagia</taxon>
        <taxon>Chitinophagales</taxon>
        <taxon>Chitinophagaceae</taxon>
        <taxon>Puia</taxon>
    </lineage>
</organism>
<dbReference type="InterPro" id="IPR008914">
    <property type="entry name" value="PEBP"/>
</dbReference>
<comment type="caution">
    <text evidence="2">The sequence shown here is derived from an EMBL/GenBank/DDBJ whole genome shotgun (WGS) entry which is preliminary data.</text>
</comment>
<keyword evidence="3" id="KW-1185">Reference proteome</keyword>
<dbReference type="PANTHER" id="PTHR30289:SF1">
    <property type="entry name" value="PEBP (PHOSPHATIDYLETHANOLAMINE-BINDING PROTEIN) FAMILY PROTEIN"/>
    <property type="match status" value="1"/>
</dbReference>
<protein>
    <submittedName>
        <fullName evidence="2">Kinase inhibitor Raf</fullName>
    </submittedName>
</protein>
<dbReference type="CDD" id="cd00865">
    <property type="entry name" value="PEBP_bact_arch"/>
    <property type="match status" value="1"/>
</dbReference>
<dbReference type="NCBIfam" id="TIGR00481">
    <property type="entry name" value="YbhB/YbcL family Raf kinase inhibitor-like protein"/>
    <property type="match status" value="1"/>
</dbReference>
<reference evidence="2" key="2">
    <citation type="submission" date="2020-09" db="EMBL/GenBank/DDBJ databases">
        <authorList>
            <person name="Sun Q."/>
            <person name="Zhou Y."/>
        </authorList>
    </citation>
    <scope>NUCLEOTIDE SEQUENCE</scope>
    <source>
        <strain evidence="2">CGMCC 1.15448</strain>
    </source>
</reference>
<dbReference type="Pfam" id="PF01161">
    <property type="entry name" value="PBP"/>
    <property type="match status" value="1"/>
</dbReference>
<dbReference type="InterPro" id="IPR005247">
    <property type="entry name" value="YbhB_YbcL/LppC-like"/>
</dbReference>